<feature type="non-terminal residue" evidence="2">
    <location>
        <position position="161"/>
    </location>
</feature>
<organism evidence="2 3">
    <name type="scientific">Cephalotus follicularis</name>
    <name type="common">Albany pitcher plant</name>
    <dbReference type="NCBI Taxonomy" id="3775"/>
    <lineage>
        <taxon>Eukaryota</taxon>
        <taxon>Viridiplantae</taxon>
        <taxon>Streptophyta</taxon>
        <taxon>Embryophyta</taxon>
        <taxon>Tracheophyta</taxon>
        <taxon>Spermatophyta</taxon>
        <taxon>Magnoliopsida</taxon>
        <taxon>eudicotyledons</taxon>
        <taxon>Gunneridae</taxon>
        <taxon>Pentapetalae</taxon>
        <taxon>rosids</taxon>
        <taxon>fabids</taxon>
        <taxon>Oxalidales</taxon>
        <taxon>Cephalotaceae</taxon>
        <taxon>Cephalotus</taxon>
    </lineage>
</organism>
<comment type="caution">
    <text evidence="2">The sequence shown here is derived from an EMBL/GenBank/DDBJ whole genome shotgun (WGS) entry which is preliminary data.</text>
</comment>
<sequence length="161" mass="18841">SWTWRQILLLRPIAKEHLVYRIGNGDKFSLWFDPWMHGESVYALYGHRVINDSGLGRSDFVKEALRVGKWCWPPNSRDLIDIQRRVQDIPISLSPDIIFWETLGQSFSTKMAWQGIRSRSSEVIWHNLVWHPSRIPKHAFCLWLAIRAAHKTKDKILAIGV</sequence>
<dbReference type="InterPro" id="IPR026960">
    <property type="entry name" value="RVT-Znf"/>
</dbReference>
<dbReference type="EMBL" id="BDDD01005545">
    <property type="protein sequence ID" value="GAV89517.1"/>
    <property type="molecule type" value="Genomic_DNA"/>
</dbReference>
<reference evidence="3" key="1">
    <citation type="submission" date="2016-04" db="EMBL/GenBank/DDBJ databases">
        <title>Cephalotus genome sequencing.</title>
        <authorList>
            <person name="Fukushima K."/>
            <person name="Hasebe M."/>
            <person name="Fang X."/>
        </authorList>
    </citation>
    <scope>NUCLEOTIDE SEQUENCE [LARGE SCALE GENOMIC DNA]</scope>
    <source>
        <strain evidence="3">cv. St1</strain>
    </source>
</reference>
<evidence type="ECO:0000313" key="3">
    <source>
        <dbReference type="Proteomes" id="UP000187406"/>
    </source>
</evidence>
<dbReference type="OrthoDB" id="1748554at2759"/>
<proteinExistence type="predicted"/>
<feature type="domain" description="Reverse transcriptase zinc-binding" evidence="1">
    <location>
        <begin position="107"/>
        <end position="159"/>
    </location>
</feature>
<dbReference type="AlphaFoldDB" id="A0A1Q3DAJ7"/>
<evidence type="ECO:0000259" key="1">
    <source>
        <dbReference type="Pfam" id="PF13966"/>
    </source>
</evidence>
<gene>
    <name evidence="2" type="ORF">CFOL_v3_32931</name>
</gene>
<dbReference type="Pfam" id="PF13966">
    <property type="entry name" value="zf-RVT"/>
    <property type="match status" value="1"/>
</dbReference>
<accession>A0A1Q3DAJ7</accession>
<dbReference type="InParanoid" id="A0A1Q3DAJ7"/>
<evidence type="ECO:0000313" key="2">
    <source>
        <dbReference type="EMBL" id="GAV89517.1"/>
    </source>
</evidence>
<keyword evidence="3" id="KW-1185">Reference proteome</keyword>
<dbReference type="Proteomes" id="UP000187406">
    <property type="component" value="Unassembled WGS sequence"/>
</dbReference>
<protein>
    <submittedName>
        <fullName evidence="2">Zf-RVT domain-containing protein</fullName>
    </submittedName>
</protein>
<name>A0A1Q3DAJ7_CEPFO</name>
<feature type="non-terminal residue" evidence="2">
    <location>
        <position position="1"/>
    </location>
</feature>